<dbReference type="SUPFAM" id="SSF53474">
    <property type="entry name" value="alpha/beta-Hydrolases"/>
    <property type="match status" value="1"/>
</dbReference>
<evidence type="ECO:0000259" key="2">
    <source>
        <dbReference type="Pfam" id="PF00135"/>
    </source>
</evidence>
<gene>
    <name evidence="3" type="ORF">ILUMI_07376</name>
</gene>
<organism evidence="3 4">
    <name type="scientific">Ignelater luminosus</name>
    <name type="common">Cucubano</name>
    <name type="synonym">Pyrophorus luminosus</name>
    <dbReference type="NCBI Taxonomy" id="2038154"/>
    <lineage>
        <taxon>Eukaryota</taxon>
        <taxon>Metazoa</taxon>
        <taxon>Ecdysozoa</taxon>
        <taxon>Arthropoda</taxon>
        <taxon>Hexapoda</taxon>
        <taxon>Insecta</taxon>
        <taxon>Pterygota</taxon>
        <taxon>Neoptera</taxon>
        <taxon>Endopterygota</taxon>
        <taxon>Coleoptera</taxon>
        <taxon>Polyphaga</taxon>
        <taxon>Elateriformia</taxon>
        <taxon>Elateroidea</taxon>
        <taxon>Elateridae</taxon>
        <taxon>Agrypninae</taxon>
        <taxon>Pyrophorini</taxon>
        <taxon>Ignelater</taxon>
    </lineage>
</organism>
<keyword evidence="4" id="KW-1185">Reference proteome</keyword>
<dbReference type="Proteomes" id="UP000801492">
    <property type="component" value="Unassembled WGS sequence"/>
</dbReference>
<dbReference type="InterPro" id="IPR002018">
    <property type="entry name" value="CarbesteraseB"/>
</dbReference>
<reference evidence="3" key="1">
    <citation type="submission" date="2019-08" db="EMBL/GenBank/DDBJ databases">
        <title>The genome of the North American firefly Photinus pyralis.</title>
        <authorList>
            <consortium name="Photinus pyralis genome working group"/>
            <person name="Fallon T.R."/>
            <person name="Sander Lower S.E."/>
            <person name="Weng J.-K."/>
        </authorList>
    </citation>
    <scope>NUCLEOTIDE SEQUENCE</scope>
    <source>
        <strain evidence="3">TRF0915ILg1</strain>
        <tissue evidence="3">Whole body</tissue>
    </source>
</reference>
<dbReference type="Gene3D" id="3.40.50.1820">
    <property type="entry name" value="alpha/beta hydrolase"/>
    <property type="match status" value="1"/>
</dbReference>
<comment type="caution">
    <text evidence="3">The sequence shown here is derived from an EMBL/GenBank/DDBJ whole genome shotgun (WGS) entry which is preliminary data.</text>
</comment>
<feature type="domain" description="Carboxylesterase type B" evidence="2">
    <location>
        <begin position="4"/>
        <end position="94"/>
    </location>
</feature>
<dbReference type="EMBL" id="VTPC01003248">
    <property type="protein sequence ID" value="KAF2898799.1"/>
    <property type="molecule type" value="Genomic_DNA"/>
</dbReference>
<evidence type="ECO:0000313" key="3">
    <source>
        <dbReference type="EMBL" id="KAF2898799.1"/>
    </source>
</evidence>
<proteinExistence type="predicted"/>
<dbReference type="Pfam" id="PF00135">
    <property type="entry name" value="COesterase"/>
    <property type="match status" value="1"/>
</dbReference>
<name>A0A8K0GGD9_IGNLU</name>
<dbReference type="InterPro" id="IPR019819">
    <property type="entry name" value="Carboxylesterase_B_CS"/>
</dbReference>
<dbReference type="PANTHER" id="PTHR11559">
    <property type="entry name" value="CARBOXYLESTERASE"/>
    <property type="match status" value="1"/>
</dbReference>
<accession>A0A8K0GGD9</accession>
<evidence type="ECO:0000256" key="1">
    <source>
        <dbReference type="ARBA" id="ARBA00023180"/>
    </source>
</evidence>
<dbReference type="InterPro" id="IPR029058">
    <property type="entry name" value="AB_hydrolase_fold"/>
</dbReference>
<evidence type="ECO:0000313" key="4">
    <source>
        <dbReference type="Proteomes" id="UP000801492"/>
    </source>
</evidence>
<keyword evidence="1" id="KW-0325">Glycoprotein</keyword>
<dbReference type="PROSITE" id="PS00941">
    <property type="entry name" value="CARBOXYLESTERASE_B_2"/>
    <property type="match status" value="1"/>
</dbReference>
<dbReference type="OrthoDB" id="19653at2759"/>
<dbReference type="InterPro" id="IPR050309">
    <property type="entry name" value="Type-B_Carboxylest/Lipase"/>
</dbReference>
<dbReference type="AlphaFoldDB" id="A0A8K0GGD9"/>
<sequence>MNSQPTVILHDGVLEGRVGYSRKGIRFFSFQGIPYAKPPVGKLRFKAPEPATPWDDVLNATEEPPQCYQRHIFKYEEVGGQEDCLFLNVYTPQVNIMQFVKINNCRGDCIQPAIHHCYVLT</sequence>
<protein>
    <recommendedName>
        <fullName evidence="2">Carboxylesterase type B domain-containing protein</fullName>
    </recommendedName>
</protein>